<dbReference type="GO" id="GO:0019068">
    <property type="term" value="P:virion assembly"/>
    <property type="evidence" value="ECO:0007669"/>
    <property type="project" value="InterPro"/>
</dbReference>
<dbReference type="RefSeq" id="WP_271345602.1">
    <property type="nucleotide sequence ID" value="NZ_JANJHC010000056.1"/>
</dbReference>
<sequence>MNSDQSSRLVQGVHLNAWRKPIAYQVFLDNPQESVKTYGKVKTVQAENMLHLAFRKRLHQLRGISMLHGVMIRLADLKNYEESERVAARIAAAFTMYIKKGDAQVYGSEEFDNRNSDSEQRDFEIAPGAIIDDLKPGEDIGLINSNRPNVNLENFRNGQLRATAAGTRSSYSSIARDYNGTYSSQRQELVESFEGYAVLQDHFVAHISRPIYREWLKMAILCGEIKVPLEVDQSMLFNAVYSGPVMPWIDPMKEAQAWATRIRGGLATESQAVRASGHNPAEVKRRRVVEVQENREKGLKFDTDLTNTQSQGNKHEEKNSDGTDSGDGGGKRSDE</sequence>
<dbReference type="NCBIfam" id="TIGR01539">
    <property type="entry name" value="portal_lambda"/>
    <property type="match status" value="1"/>
</dbReference>
<protein>
    <submittedName>
        <fullName evidence="2">Phage portal protein</fullName>
    </submittedName>
</protein>
<gene>
    <name evidence="2" type="ORF">NM948_12455</name>
</gene>
<organism evidence="2 3">
    <name type="scientific">Pasteurella multocida</name>
    <dbReference type="NCBI Taxonomy" id="747"/>
    <lineage>
        <taxon>Bacteria</taxon>
        <taxon>Pseudomonadati</taxon>
        <taxon>Pseudomonadota</taxon>
        <taxon>Gammaproteobacteria</taxon>
        <taxon>Pasteurellales</taxon>
        <taxon>Pasteurellaceae</taxon>
        <taxon>Pasteurella</taxon>
    </lineage>
</organism>
<proteinExistence type="predicted"/>
<dbReference type="AlphaFoldDB" id="A0A9X3ZMI4"/>
<evidence type="ECO:0000313" key="2">
    <source>
        <dbReference type="EMBL" id="MDA5624336.1"/>
    </source>
</evidence>
<feature type="compositionally biased region" description="Basic and acidic residues" evidence="1">
    <location>
        <begin position="294"/>
        <end position="303"/>
    </location>
</feature>
<feature type="region of interest" description="Disordered" evidence="1">
    <location>
        <begin position="294"/>
        <end position="335"/>
    </location>
</feature>
<evidence type="ECO:0000313" key="3">
    <source>
        <dbReference type="Proteomes" id="UP001145481"/>
    </source>
</evidence>
<reference evidence="2" key="1">
    <citation type="submission" date="2022-07" db="EMBL/GenBank/DDBJ databases">
        <title>Genome-based characterization of novel serogroup A variants of Pasteurella multocida.</title>
        <authorList>
            <person name="Prajapati A."/>
            <person name="Yogisharadhya R."/>
            <person name="Mohanty N."/>
            <person name="Chanda M."/>
            <person name="Mendem S.K."/>
            <person name="Siddaramappa S."/>
            <person name="Shivachandra S.B."/>
        </authorList>
    </citation>
    <scope>NUCLEOTIDE SEQUENCE</scope>
    <source>
        <strain evidence="2">NIVEDIPm19</strain>
    </source>
</reference>
<dbReference type="Proteomes" id="UP001145481">
    <property type="component" value="Unassembled WGS sequence"/>
</dbReference>
<comment type="caution">
    <text evidence="2">The sequence shown here is derived from an EMBL/GenBank/DDBJ whole genome shotgun (WGS) entry which is preliminary data.</text>
</comment>
<accession>A0A9X3ZMI4</accession>
<dbReference type="Pfam" id="PF05136">
    <property type="entry name" value="Phage_portal_2"/>
    <property type="match status" value="1"/>
</dbReference>
<dbReference type="GO" id="GO:0005198">
    <property type="term" value="F:structural molecule activity"/>
    <property type="evidence" value="ECO:0007669"/>
    <property type="project" value="InterPro"/>
</dbReference>
<evidence type="ECO:0000256" key="1">
    <source>
        <dbReference type="SAM" id="MobiDB-lite"/>
    </source>
</evidence>
<name>A0A9X3ZMI4_PASMD</name>
<dbReference type="InterPro" id="IPR006429">
    <property type="entry name" value="Phage_lambda_portal"/>
</dbReference>
<dbReference type="EMBL" id="JANJHC010000056">
    <property type="protein sequence ID" value="MDA5624336.1"/>
    <property type="molecule type" value="Genomic_DNA"/>
</dbReference>
<feature type="non-terminal residue" evidence="2">
    <location>
        <position position="1"/>
    </location>
</feature>